<keyword evidence="8" id="KW-0479">Metal-binding</keyword>
<dbReference type="RefSeq" id="WP_162306494.1">
    <property type="nucleotide sequence ID" value="NZ_CP042905.2"/>
</dbReference>
<evidence type="ECO:0000256" key="10">
    <source>
        <dbReference type="ARBA" id="ARBA00022801"/>
    </source>
</evidence>
<dbReference type="AlphaFoldDB" id="A0A5B9D6B6"/>
<evidence type="ECO:0000313" key="32">
    <source>
        <dbReference type="EMBL" id="QEE14380.1"/>
    </source>
</evidence>
<evidence type="ECO:0000256" key="16">
    <source>
        <dbReference type="ARBA" id="ARBA00023180"/>
    </source>
</evidence>
<comment type="catalytic activity">
    <reaction evidence="25">
        <text>a 1-acyl-sn-glycero-3-phosphocholine + H2O = a 1-acyl-sn-glycerol + phosphocholine + H(+)</text>
        <dbReference type="Rhea" id="RHEA:44720"/>
        <dbReference type="ChEBI" id="CHEBI:15377"/>
        <dbReference type="ChEBI" id="CHEBI:15378"/>
        <dbReference type="ChEBI" id="CHEBI:58168"/>
        <dbReference type="ChEBI" id="CHEBI:64683"/>
        <dbReference type="ChEBI" id="CHEBI:295975"/>
    </reaction>
    <physiologicalReaction direction="left-to-right" evidence="25">
        <dbReference type="Rhea" id="RHEA:44721"/>
    </physiologicalReaction>
</comment>
<evidence type="ECO:0000256" key="15">
    <source>
        <dbReference type="ARBA" id="ARBA00023157"/>
    </source>
</evidence>
<dbReference type="GO" id="GO:0047390">
    <property type="term" value="F:glycerophosphocholine cholinephosphodiesterase activity"/>
    <property type="evidence" value="ECO:0007669"/>
    <property type="project" value="UniProtKB-EC"/>
</dbReference>
<proteinExistence type="inferred from homology"/>
<evidence type="ECO:0000256" key="3">
    <source>
        <dbReference type="ARBA" id="ARBA00010594"/>
    </source>
</evidence>
<dbReference type="PANTHER" id="PTHR10151">
    <property type="entry name" value="ECTONUCLEOTIDE PYROPHOSPHATASE/PHOSPHODIESTERASE"/>
    <property type="match status" value="1"/>
</dbReference>
<sequence length="387" mass="44371">MQIPDYNDNSIVNLMSSILAHFEVDSPYPNLKILSPNELANDETIVLMIIDGLGYNFLRKYGRESFLFKNLKGKINTVFPTTTSAAMTTFYSGLAPQNHGVPAWFTYLRELGMVSVIMPFGMRGFNFHLGKNNIHFSDICSFKKFFAHLKYDYFSIIPKEFKGSAYSNYILEGSSQIGYENFDDLLKKILSTVSRTSGTKKKYISAYWSKFDTISHECGIQSQGAINHFRELDKKIANFSLKLKEKNSKIRLLVTADHGLIDTSPEHTIWLKDHPKLYETLTMPVCGETRAPFFYVRPSKVADFENYIKTHLNHAGELIKGEILINQNYYGLFEPNKQLFNRTGDYILLMKDNYILRDQLIGETRHELIGNHGGLSDDELYVPLIII</sequence>
<comment type="catalytic activity">
    <reaction evidence="30">
        <text>1-(9Z,12Z)-octadecadienoyl-sn-glycero-3-phosphocholine + H2O = 1-(9Z,12Z-octadecadienoyl)-sn-glycerol + phosphocholine + H(+)</text>
        <dbReference type="Rhea" id="RHEA:41115"/>
        <dbReference type="ChEBI" id="CHEBI:15377"/>
        <dbReference type="ChEBI" id="CHEBI:15378"/>
        <dbReference type="ChEBI" id="CHEBI:28733"/>
        <dbReference type="ChEBI" id="CHEBI:75561"/>
        <dbReference type="ChEBI" id="CHEBI:295975"/>
    </reaction>
    <physiologicalReaction direction="left-to-right" evidence="30">
        <dbReference type="Rhea" id="RHEA:41116"/>
    </physiologicalReaction>
</comment>
<reference evidence="32 33" key="1">
    <citation type="journal article" date="2020" name="Nature">
        <title>Isolation of an archaeon at the prokaryote-eukaryote interface.</title>
        <authorList>
            <person name="Imachi H."/>
            <person name="Nobu M.K."/>
            <person name="Nakahara N."/>
            <person name="Morono Y."/>
            <person name="Ogawara M."/>
            <person name="Takaki Y."/>
            <person name="Takano Y."/>
            <person name="Uematsu K."/>
            <person name="Ikuta T."/>
            <person name="Ito M."/>
            <person name="Matsui Y."/>
            <person name="Miyazaki M."/>
            <person name="Murata K."/>
            <person name="Saito Y."/>
            <person name="Sakai S."/>
            <person name="Song C."/>
            <person name="Tasumi E."/>
            <person name="Yamanaka Y."/>
            <person name="Yamaguchi T."/>
            <person name="Kamagata Y."/>
            <person name="Tamaki H."/>
            <person name="Takai K."/>
        </authorList>
    </citation>
    <scope>NUCLEOTIDE SEQUENCE [LARGE SCALE GENOMIC DNA]</scope>
    <source>
        <strain evidence="32 33">MK-D1</strain>
    </source>
</reference>
<evidence type="ECO:0000256" key="20">
    <source>
        <dbReference type="ARBA" id="ARBA00046203"/>
    </source>
</evidence>
<evidence type="ECO:0000256" key="19">
    <source>
        <dbReference type="ARBA" id="ARBA00032556"/>
    </source>
</evidence>
<comment type="catalytic activity">
    <reaction evidence="24">
        <text>a 1-O-alkyl-sn-glycero-3-phosphocholine + H2O = a 1-O-alkyl-sn-glycerol + phosphocholine + H(+)</text>
        <dbReference type="Rhea" id="RHEA:36083"/>
        <dbReference type="ChEBI" id="CHEBI:15377"/>
        <dbReference type="ChEBI" id="CHEBI:15378"/>
        <dbReference type="ChEBI" id="CHEBI:15850"/>
        <dbReference type="ChEBI" id="CHEBI:30909"/>
        <dbReference type="ChEBI" id="CHEBI:295975"/>
    </reaction>
    <physiologicalReaction direction="left-to-right" evidence="24">
        <dbReference type="Rhea" id="RHEA:36084"/>
    </physiologicalReaction>
</comment>
<keyword evidence="5" id="KW-1003">Cell membrane</keyword>
<dbReference type="GO" id="GO:0016042">
    <property type="term" value="P:lipid catabolic process"/>
    <property type="evidence" value="ECO:0007669"/>
    <property type="project" value="UniProtKB-KW"/>
</dbReference>
<evidence type="ECO:0000256" key="25">
    <source>
        <dbReference type="ARBA" id="ARBA00047600"/>
    </source>
</evidence>
<evidence type="ECO:0000256" key="2">
    <source>
        <dbReference type="ARBA" id="ARBA00004609"/>
    </source>
</evidence>
<comment type="catalytic activity">
    <reaction evidence="31">
        <text>1-(5Z,8Z,11Z,14Z-eicosatetraenoyl)-sn-glycero-3-phosphocholine + H2O = 1-(5Z,8Z,11Z,14Z-eicosatetraenoyl)-sn-glycerol + phosphocholine + H(+)</text>
        <dbReference type="Rhea" id="RHEA:41003"/>
        <dbReference type="ChEBI" id="CHEBI:15377"/>
        <dbReference type="ChEBI" id="CHEBI:15378"/>
        <dbReference type="ChEBI" id="CHEBI:34071"/>
        <dbReference type="ChEBI" id="CHEBI:74344"/>
        <dbReference type="ChEBI" id="CHEBI:295975"/>
    </reaction>
    <physiologicalReaction direction="left-to-right" evidence="31">
        <dbReference type="Rhea" id="RHEA:41004"/>
    </physiologicalReaction>
</comment>
<keyword evidence="12" id="KW-0442">Lipid degradation</keyword>
<evidence type="ECO:0000256" key="7">
    <source>
        <dbReference type="ARBA" id="ARBA00022622"/>
    </source>
</evidence>
<protein>
    <recommendedName>
        <fullName evidence="4">glycerophosphocholine cholinephosphodiesterase</fullName>
        <ecNumber evidence="4">3.1.4.38</ecNumber>
    </recommendedName>
    <alternativeName>
        <fullName evidence="19">Choline-specific glycerophosphodiester phosphodiesterase</fullName>
    </alternativeName>
    <alternativeName>
        <fullName evidence="18">Ectonucleotide pyrophosphatase/phosphodiesterase family member 6</fullName>
    </alternativeName>
</protein>
<dbReference type="Proteomes" id="UP000321408">
    <property type="component" value="Chromosome"/>
</dbReference>
<comment type="catalytic activity">
    <reaction evidence="26">
        <text>1-tetradecanoyl-sn-glycero-3-phosphocholine + H2O = 1-tetradecanoyl-sn-glycerol + phosphocholine + H(+)</text>
        <dbReference type="Rhea" id="RHEA:40999"/>
        <dbReference type="ChEBI" id="CHEBI:15377"/>
        <dbReference type="ChEBI" id="CHEBI:15378"/>
        <dbReference type="ChEBI" id="CHEBI:64489"/>
        <dbReference type="ChEBI" id="CHEBI:75536"/>
        <dbReference type="ChEBI" id="CHEBI:295975"/>
    </reaction>
    <physiologicalReaction direction="left-to-right" evidence="26">
        <dbReference type="Rhea" id="RHEA:41000"/>
    </physiologicalReaction>
</comment>
<comment type="catalytic activity">
    <reaction evidence="22">
        <text>1-(9Z-octadecenoyl)-sn-glycero-3-phosphocholine + H2O = 1-(9Z-octadecenoyl)-sn-glycerol + phosphocholine + H(+)</text>
        <dbReference type="Rhea" id="RHEA:41091"/>
        <dbReference type="ChEBI" id="CHEBI:15377"/>
        <dbReference type="ChEBI" id="CHEBI:15378"/>
        <dbReference type="ChEBI" id="CHEBI:28610"/>
        <dbReference type="ChEBI" id="CHEBI:75757"/>
        <dbReference type="ChEBI" id="CHEBI:295975"/>
    </reaction>
    <physiologicalReaction direction="left-to-right" evidence="22">
        <dbReference type="Rhea" id="RHEA:41092"/>
    </physiologicalReaction>
</comment>
<evidence type="ECO:0000256" key="29">
    <source>
        <dbReference type="ARBA" id="ARBA00048703"/>
    </source>
</evidence>
<keyword evidence="14" id="KW-0472">Membrane</keyword>
<keyword evidence="17" id="KW-0449">Lipoprotein</keyword>
<comment type="catalytic activity">
    <reaction evidence="23">
        <text>glycero-2-phosphocholine + H2O = phosphocholine + glycerol + H(+)</text>
        <dbReference type="Rhea" id="RHEA:61684"/>
        <dbReference type="ChEBI" id="CHEBI:15377"/>
        <dbReference type="ChEBI" id="CHEBI:15378"/>
        <dbReference type="ChEBI" id="CHEBI:17754"/>
        <dbReference type="ChEBI" id="CHEBI:144950"/>
        <dbReference type="ChEBI" id="CHEBI:295975"/>
    </reaction>
    <physiologicalReaction direction="left-to-right" evidence="23">
        <dbReference type="Rhea" id="RHEA:61685"/>
    </physiologicalReaction>
</comment>
<evidence type="ECO:0000256" key="5">
    <source>
        <dbReference type="ARBA" id="ARBA00022475"/>
    </source>
</evidence>
<evidence type="ECO:0000256" key="4">
    <source>
        <dbReference type="ARBA" id="ARBA00012318"/>
    </source>
</evidence>
<evidence type="ECO:0000313" key="33">
    <source>
        <dbReference type="Proteomes" id="UP000321408"/>
    </source>
</evidence>
<dbReference type="InterPro" id="IPR017850">
    <property type="entry name" value="Alkaline_phosphatase_core_sf"/>
</dbReference>
<evidence type="ECO:0000256" key="31">
    <source>
        <dbReference type="ARBA" id="ARBA00049320"/>
    </source>
</evidence>
<comment type="catalytic activity">
    <reaction evidence="28">
        <text>sphing-4-enine-phosphocholine + H2O = sphing-4-enine + phosphocholine + H(+)</text>
        <dbReference type="Rhea" id="RHEA:41095"/>
        <dbReference type="ChEBI" id="CHEBI:15377"/>
        <dbReference type="ChEBI" id="CHEBI:15378"/>
        <dbReference type="ChEBI" id="CHEBI:57756"/>
        <dbReference type="ChEBI" id="CHEBI:58906"/>
        <dbReference type="ChEBI" id="CHEBI:295975"/>
    </reaction>
    <physiologicalReaction direction="left-to-right" evidence="28">
        <dbReference type="Rhea" id="RHEA:41096"/>
    </physiologicalReaction>
</comment>
<keyword evidence="15" id="KW-1015">Disulfide bond</keyword>
<evidence type="ECO:0000256" key="30">
    <source>
        <dbReference type="ARBA" id="ARBA00049092"/>
    </source>
</evidence>
<keyword evidence="7" id="KW-0336">GPI-anchor</keyword>
<evidence type="ECO:0000256" key="21">
    <source>
        <dbReference type="ARBA" id="ARBA00047290"/>
    </source>
</evidence>
<comment type="similarity">
    <text evidence="3">Belongs to the nucleotide pyrophosphatase/phosphodiesterase family.</text>
</comment>
<dbReference type="EMBL" id="CP042905">
    <property type="protein sequence ID" value="QEE14380.1"/>
    <property type="molecule type" value="Genomic_DNA"/>
</dbReference>
<comment type="subcellular location">
    <subcellularLocation>
        <location evidence="2">Cell membrane</location>
        <topology evidence="2">Lipid-anchor</topology>
        <topology evidence="2">GPI-anchor</topology>
    </subcellularLocation>
</comment>
<evidence type="ECO:0000256" key="27">
    <source>
        <dbReference type="ARBA" id="ARBA00048209"/>
    </source>
</evidence>
<gene>
    <name evidence="32" type="ORF">DSAG12_00193</name>
</gene>
<organism evidence="32 33">
    <name type="scientific">Promethearchaeum syntrophicum</name>
    <dbReference type="NCBI Taxonomy" id="2594042"/>
    <lineage>
        <taxon>Archaea</taxon>
        <taxon>Promethearchaeati</taxon>
        <taxon>Promethearchaeota</taxon>
        <taxon>Promethearchaeia</taxon>
        <taxon>Promethearchaeales</taxon>
        <taxon>Promethearchaeaceae</taxon>
        <taxon>Promethearchaeum</taxon>
    </lineage>
</organism>
<evidence type="ECO:0000256" key="17">
    <source>
        <dbReference type="ARBA" id="ARBA00023288"/>
    </source>
</evidence>
<dbReference type="InterPro" id="IPR002591">
    <property type="entry name" value="Phosphodiest/P_Trfase"/>
</dbReference>
<evidence type="ECO:0000256" key="26">
    <source>
        <dbReference type="ARBA" id="ARBA00047779"/>
    </source>
</evidence>
<evidence type="ECO:0000256" key="14">
    <source>
        <dbReference type="ARBA" id="ARBA00023136"/>
    </source>
</evidence>
<dbReference type="GO" id="GO:0098552">
    <property type="term" value="C:side of membrane"/>
    <property type="evidence" value="ECO:0007669"/>
    <property type="project" value="UniProtKB-KW"/>
</dbReference>
<accession>A0A5B9D6B6</accession>
<evidence type="ECO:0000256" key="8">
    <source>
        <dbReference type="ARBA" id="ARBA00022723"/>
    </source>
</evidence>
<dbReference type="GO" id="GO:0005886">
    <property type="term" value="C:plasma membrane"/>
    <property type="evidence" value="ECO:0007669"/>
    <property type="project" value="UniProtKB-SubCell"/>
</dbReference>
<comment type="function">
    <text evidence="20">Choline-specific glycerophosphodiesterase that hydrolyzes glycerophosphocholine (GPC) and lysophosphatidylcholine (LPC) and contributes to supplying choline to the cells. Has a preference for LPC with short (12:0 and 14:0) or polyunsaturated (18:2 and 20:4) fatty acids. In vitro, hydrolyzes only choline-containing lysophospholipids, such as sphingosylphosphorylcholine (SPC), platelet-activating factor (PAF) and lysoPAF, but not other lysophospholipids.</text>
</comment>
<evidence type="ECO:0000256" key="1">
    <source>
        <dbReference type="ARBA" id="ARBA00001947"/>
    </source>
</evidence>
<dbReference type="Pfam" id="PF01663">
    <property type="entry name" value="Phosphodiest"/>
    <property type="match status" value="1"/>
</dbReference>
<dbReference type="EC" id="3.1.4.38" evidence="4"/>
<dbReference type="KEGG" id="psyt:DSAG12_00193"/>
<comment type="cofactor">
    <cofactor evidence="1">
        <name>Zn(2+)</name>
        <dbReference type="ChEBI" id="CHEBI:29105"/>
    </cofactor>
</comment>
<evidence type="ECO:0000256" key="24">
    <source>
        <dbReference type="ARBA" id="ARBA00047494"/>
    </source>
</evidence>
<dbReference type="PANTHER" id="PTHR10151:SF66">
    <property type="entry name" value="GLYCEROPHOSPHOCHOLINE CHOLINEPHOSPHODIESTERASE ENPP6"/>
    <property type="match status" value="1"/>
</dbReference>
<dbReference type="Gene3D" id="3.40.720.10">
    <property type="entry name" value="Alkaline Phosphatase, subunit A"/>
    <property type="match status" value="1"/>
</dbReference>
<evidence type="ECO:0000256" key="11">
    <source>
        <dbReference type="ARBA" id="ARBA00022833"/>
    </source>
</evidence>
<name>A0A5B9D6B6_9ARCH</name>
<dbReference type="GO" id="GO:0046872">
    <property type="term" value="F:metal ion binding"/>
    <property type="evidence" value="ECO:0007669"/>
    <property type="project" value="UniProtKB-KW"/>
</dbReference>
<comment type="catalytic activity">
    <reaction evidence="29">
        <text>sn-glycerol 3-phosphocholine + H2O = phosphocholine + glycerol + H(+)</text>
        <dbReference type="Rhea" id="RHEA:19545"/>
        <dbReference type="ChEBI" id="CHEBI:15377"/>
        <dbReference type="ChEBI" id="CHEBI:15378"/>
        <dbReference type="ChEBI" id="CHEBI:16870"/>
        <dbReference type="ChEBI" id="CHEBI:17754"/>
        <dbReference type="ChEBI" id="CHEBI:295975"/>
        <dbReference type="EC" id="3.1.4.38"/>
    </reaction>
    <physiologicalReaction direction="left-to-right" evidence="29">
        <dbReference type="Rhea" id="RHEA:19546"/>
    </physiologicalReaction>
</comment>
<keyword evidence="33" id="KW-1185">Reference proteome</keyword>
<evidence type="ECO:0000256" key="18">
    <source>
        <dbReference type="ARBA" id="ARBA00031167"/>
    </source>
</evidence>
<keyword evidence="16" id="KW-0325">Glycoprotein</keyword>
<evidence type="ECO:0000256" key="23">
    <source>
        <dbReference type="ARBA" id="ARBA00047482"/>
    </source>
</evidence>
<evidence type="ECO:0000256" key="28">
    <source>
        <dbReference type="ARBA" id="ARBA00048234"/>
    </source>
</evidence>
<keyword evidence="9" id="KW-0732">Signal</keyword>
<reference evidence="32 33" key="2">
    <citation type="journal article" date="2024" name="Int. J. Syst. Evol. Microbiol.">
        <title>Promethearchaeum syntrophicum gen. nov., sp. nov., an anaerobic, obligately syntrophic archaeon, the first isolate of the lineage 'Asgard' archaea, and proposal of the new archaeal phylum Promethearchaeota phyl. nov. and kingdom Promethearchaeati regn. nov.</title>
        <authorList>
            <person name="Imachi H."/>
            <person name="Nobu M.K."/>
            <person name="Kato S."/>
            <person name="Takaki Y."/>
            <person name="Miyazaki M."/>
            <person name="Miyata M."/>
            <person name="Ogawara M."/>
            <person name="Saito Y."/>
            <person name="Sakai S."/>
            <person name="Tahara Y.O."/>
            <person name="Takano Y."/>
            <person name="Tasumi E."/>
            <person name="Uematsu K."/>
            <person name="Yoshimura T."/>
            <person name="Itoh T."/>
            <person name="Ohkuma M."/>
            <person name="Takai K."/>
        </authorList>
    </citation>
    <scope>NUCLEOTIDE SEQUENCE [LARGE SCALE GENOMIC DNA]</scope>
    <source>
        <strain evidence="32 33">MK-D1</strain>
    </source>
</reference>
<evidence type="ECO:0000256" key="12">
    <source>
        <dbReference type="ARBA" id="ARBA00022963"/>
    </source>
</evidence>
<dbReference type="GeneID" id="41328196"/>
<keyword evidence="10" id="KW-0378">Hydrolase</keyword>
<dbReference type="OrthoDB" id="33550at2157"/>
<comment type="catalytic activity">
    <reaction evidence="27">
        <text>1-hexadecanoyl-sn-glycero-3-phosphocholine + H2O = 1-hexadecanoyl-sn-glycerol + phosphocholine + H(+)</text>
        <dbReference type="Rhea" id="RHEA:41119"/>
        <dbReference type="ChEBI" id="CHEBI:15377"/>
        <dbReference type="ChEBI" id="CHEBI:15378"/>
        <dbReference type="ChEBI" id="CHEBI:72998"/>
        <dbReference type="ChEBI" id="CHEBI:75542"/>
        <dbReference type="ChEBI" id="CHEBI:295975"/>
    </reaction>
    <physiologicalReaction direction="left-to-right" evidence="27">
        <dbReference type="Rhea" id="RHEA:41120"/>
    </physiologicalReaction>
</comment>
<comment type="catalytic activity">
    <reaction evidence="21">
        <text>1-dodecanoyl-sn-glycero-3-phosphocholine + H2O = 1-dodecanoyl-sn-glycerol + phosphocholine + H(+)</text>
        <dbReference type="Rhea" id="RHEA:41127"/>
        <dbReference type="ChEBI" id="CHEBI:15377"/>
        <dbReference type="ChEBI" id="CHEBI:15378"/>
        <dbReference type="ChEBI" id="CHEBI:74966"/>
        <dbReference type="ChEBI" id="CHEBI:75529"/>
        <dbReference type="ChEBI" id="CHEBI:295975"/>
    </reaction>
    <physiologicalReaction direction="left-to-right" evidence="21">
        <dbReference type="Rhea" id="RHEA:41128"/>
    </physiologicalReaction>
</comment>
<dbReference type="SUPFAM" id="SSF53649">
    <property type="entry name" value="Alkaline phosphatase-like"/>
    <property type="match status" value="1"/>
</dbReference>
<keyword evidence="13" id="KW-0443">Lipid metabolism</keyword>
<evidence type="ECO:0000256" key="13">
    <source>
        <dbReference type="ARBA" id="ARBA00023098"/>
    </source>
</evidence>
<evidence type="ECO:0000256" key="22">
    <source>
        <dbReference type="ARBA" id="ARBA00047322"/>
    </source>
</evidence>
<keyword evidence="11" id="KW-0862">Zinc</keyword>
<keyword evidence="6" id="KW-0597">Phosphoprotein</keyword>
<evidence type="ECO:0000256" key="6">
    <source>
        <dbReference type="ARBA" id="ARBA00022553"/>
    </source>
</evidence>
<evidence type="ECO:0000256" key="9">
    <source>
        <dbReference type="ARBA" id="ARBA00022729"/>
    </source>
</evidence>